<accession>A0A132AJA6</accession>
<evidence type="ECO:0000256" key="2">
    <source>
        <dbReference type="ARBA" id="ARBA00023242"/>
    </source>
</evidence>
<name>A0A132AJA6_SARSC</name>
<evidence type="ECO:0000313" key="3">
    <source>
        <dbReference type="EMBL" id="KAF7489401.1"/>
    </source>
</evidence>
<dbReference type="Proteomes" id="UP000070412">
    <property type="component" value="Unassembled WGS sequence"/>
</dbReference>
<evidence type="ECO:0000256" key="1">
    <source>
        <dbReference type="ARBA" id="ARBA00004123"/>
    </source>
</evidence>
<gene>
    <name evidence="4" type="ORF">QR98_0092250</name>
    <name evidence="3" type="ORF">SSS_8907</name>
</gene>
<dbReference type="AlphaFoldDB" id="A0A132AJA6"/>
<evidence type="ECO:0000313" key="4">
    <source>
        <dbReference type="EMBL" id="KPM10665.1"/>
    </source>
</evidence>
<reference evidence="4 7" key="1">
    <citation type="journal article" date="2015" name="Parasit. Vectors">
        <title>Draft genome of the scabies mite.</title>
        <authorList>
            <person name="Rider S.D.Jr."/>
            <person name="Morgan M.S."/>
            <person name="Arlian L.G."/>
        </authorList>
    </citation>
    <scope>NUCLEOTIDE SEQUENCE [LARGE SCALE GENOMIC DNA]</scope>
    <source>
        <strain evidence="4">Arlian Lab</strain>
    </source>
</reference>
<dbReference type="Proteomes" id="UP000616769">
    <property type="component" value="Unassembled WGS sequence"/>
</dbReference>
<dbReference type="PANTHER" id="PTHR31624:SF4">
    <property type="entry name" value="CHROMOSOME 16 OPEN READING FRAME 72"/>
    <property type="match status" value="1"/>
</dbReference>
<dbReference type="EMBL" id="JXLN01015550">
    <property type="protein sequence ID" value="KPM10665.1"/>
    <property type="molecule type" value="Genomic_DNA"/>
</dbReference>
<keyword evidence="6" id="KW-1185">Reference proteome</keyword>
<dbReference type="InterPro" id="IPR040308">
    <property type="entry name" value="HAPR1"/>
</dbReference>
<evidence type="ECO:0000313" key="5">
    <source>
        <dbReference type="EnsemblMetazoa" id="KAF7489401.1"/>
    </source>
</evidence>
<dbReference type="EnsemblMetazoa" id="SSS_8907s_mrna">
    <property type="protein sequence ID" value="KAF7489401.1"/>
    <property type="gene ID" value="SSS_8907"/>
</dbReference>
<dbReference type="Pfam" id="PF15251">
    <property type="entry name" value="TAPR1-like"/>
    <property type="match status" value="1"/>
</dbReference>
<dbReference type="OrthoDB" id="5823474at2759"/>
<dbReference type="PANTHER" id="PTHR31624">
    <property type="entry name" value="UPF0472 PROTEIN C16ORF72"/>
    <property type="match status" value="1"/>
</dbReference>
<organism evidence="4 7">
    <name type="scientific">Sarcoptes scabiei</name>
    <name type="common">Itch mite</name>
    <name type="synonym">Acarus scabiei</name>
    <dbReference type="NCBI Taxonomy" id="52283"/>
    <lineage>
        <taxon>Eukaryota</taxon>
        <taxon>Metazoa</taxon>
        <taxon>Ecdysozoa</taxon>
        <taxon>Arthropoda</taxon>
        <taxon>Chelicerata</taxon>
        <taxon>Arachnida</taxon>
        <taxon>Acari</taxon>
        <taxon>Acariformes</taxon>
        <taxon>Sarcoptiformes</taxon>
        <taxon>Astigmata</taxon>
        <taxon>Psoroptidia</taxon>
        <taxon>Sarcoptoidea</taxon>
        <taxon>Sarcoptidae</taxon>
        <taxon>Sarcoptinae</taxon>
        <taxon>Sarcoptes</taxon>
    </lineage>
</organism>
<evidence type="ECO:0000313" key="6">
    <source>
        <dbReference type="Proteomes" id="UP000070412"/>
    </source>
</evidence>
<keyword evidence="2" id="KW-0539">Nucleus</keyword>
<dbReference type="VEuPathDB" id="VectorBase:SSCA005960"/>
<dbReference type="GO" id="GO:0005634">
    <property type="term" value="C:nucleus"/>
    <property type="evidence" value="ECO:0007669"/>
    <property type="project" value="UniProtKB-SubCell"/>
</dbReference>
<proteinExistence type="predicted"/>
<protein>
    <submittedName>
        <fullName evidence="4">DUF4588 domain containing protein</fullName>
    </submittedName>
    <submittedName>
        <fullName evidence="3">UPF0472 protein C16orf72 -like protein</fullName>
    </submittedName>
</protein>
<dbReference type="InterPro" id="IPR029196">
    <property type="entry name" value="HAPSTR1-like"/>
</dbReference>
<comment type="subcellular location">
    <subcellularLocation>
        <location evidence="1">Nucleus</location>
    </subcellularLocation>
</comment>
<reference evidence="5" key="4">
    <citation type="submission" date="2022-06" db="UniProtKB">
        <authorList>
            <consortium name="EnsemblMetazoa"/>
        </authorList>
    </citation>
    <scope>IDENTIFICATION</scope>
</reference>
<evidence type="ECO:0000313" key="7">
    <source>
        <dbReference type="Proteomes" id="UP000616769"/>
    </source>
</evidence>
<reference evidence="6" key="2">
    <citation type="journal article" date="2020" name="PLoS Negl. Trop. Dis.">
        <title>High-quality nuclear genome for Sarcoptes scabiei-A critical resource for a neglected parasite.</title>
        <authorList>
            <person name="Korhonen P.K."/>
            <person name="Gasser R.B."/>
            <person name="Ma G."/>
            <person name="Wang T."/>
            <person name="Stroehlein A.J."/>
            <person name="Young N.D."/>
            <person name="Ang C.S."/>
            <person name="Fernando D.D."/>
            <person name="Lu H.C."/>
            <person name="Taylor S."/>
            <person name="Reynolds S.L."/>
            <person name="Mofiz E."/>
            <person name="Najaraj S.H."/>
            <person name="Gowda H."/>
            <person name="Madugundu A."/>
            <person name="Renuse S."/>
            <person name="Holt D."/>
            <person name="Pandey A."/>
            <person name="Papenfuss A.T."/>
            <person name="Fischer K."/>
        </authorList>
    </citation>
    <scope>NUCLEOTIDE SEQUENCE [LARGE SCALE GENOMIC DNA]</scope>
</reference>
<reference evidence="3" key="3">
    <citation type="submission" date="2020-01" db="EMBL/GenBank/DDBJ databases">
        <authorList>
            <person name="Korhonen P.K.K."/>
            <person name="Guangxu M.G."/>
            <person name="Wang T.W."/>
            <person name="Stroehlein A.J.S."/>
            <person name="Young N.D."/>
            <person name="Ang C.-S.A."/>
            <person name="Fernando D.W.F."/>
            <person name="Lu H.L."/>
            <person name="Taylor S.T."/>
            <person name="Ehtesham M.E.M."/>
            <person name="Najaraj S.H.N."/>
            <person name="Harsha G.H.G."/>
            <person name="Madugundu A.M."/>
            <person name="Renuse S.R."/>
            <person name="Holt D.H."/>
            <person name="Pandey A.P."/>
            <person name="Papenfuss A.P."/>
            <person name="Gasser R.B.G."/>
            <person name="Fischer K.F."/>
        </authorList>
    </citation>
    <scope>NUCLEOTIDE SEQUENCE</scope>
    <source>
        <strain evidence="3">SSS_KF_BRIS2020</strain>
    </source>
</reference>
<sequence length="301" mass="35564">MDPIDNNDLSSQRFSPFEQECIDYIEKLPNHETENENEKLSYERKQWNLFQNSATSIAQLYSRDNLPLDHVWNTFQQASINVTSLYKESVEYHKKNYDVFHHTGYHKRTKEVLNWIKKKKPLIRREELLAFLSGHTDSTYLHGLIHHPYHHNHHHHLHRFALTRSGRSTRNETDRYSIASNPNARSNTFLILNNDSSRNQESKADEILSANNNNENENNLETFKKAIVSSFKNPNVFLNNHSNNTNNIKNNINNNKLDSWNEDLNDFIDQQYHRYGETRKRTSSMDICMESPNSNKKTKFS</sequence>
<dbReference type="EMBL" id="WVUK01000065">
    <property type="protein sequence ID" value="KAF7489401.1"/>
    <property type="molecule type" value="Genomic_DNA"/>
</dbReference>